<sequence length="141" mass="15267">MLNEFLSNTPIWAGLVSWLAAQVIKVILTLFCDKKFDFTRLYGSGGMPSSHTALVMALTFSIGKIYGFNTPSFAVALIFSFIVMYDAANVRLEAGKQAALLNELLFHSGVKVDVKLKELLGHTPVQVIAGAVLGICIGLLF</sequence>
<proteinExistence type="predicted"/>
<name>A0A9D9DYD9_9FIRM</name>
<evidence type="ECO:0000313" key="2">
    <source>
        <dbReference type="EMBL" id="MBO8434761.1"/>
    </source>
</evidence>
<feature type="transmembrane region" description="Helical" evidence="1">
    <location>
        <begin position="119"/>
        <end position="140"/>
    </location>
</feature>
<dbReference type="InterPro" id="IPR003832">
    <property type="entry name" value="DUF212"/>
</dbReference>
<keyword evidence="1" id="KW-0812">Transmembrane</keyword>
<evidence type="ECO:0000313" key="3">
    <source>
        <dbReference type="Proteomes" id="UP000823611"/>
    </source>
</evidence>
<evidence type="ECO:0000256" key="1">
    <source>
        <dbReference type="SAM" id="Phobius"/>
    </source>
</evidence>
<dbReference type="PANTHER" id="PTHR31446">
    <property type="entry name" value="ACID PHOSPHATASE/VANADIUM-DEPENDENT HALOPEROXIDASE-RELATED PROTEIN"/>
    <property type="match status" value="1"/>
</dbReference>
<reference evidence="2" key="1">
    <citation type="submission" date="2020-10" db="EMBL/GenBank/DDBJ databases">
        <authorList>
            <person name="Gilroy R."/>
        </authorList>
    </citation>
    <scope>NUCLEOTIDE SEQUENCE</scope>
    <source>
        <strain evidence="2">F6-4510</strain>
    </source>
</reference>
<keyword evidence="1" id="KW-1133">Transmembrane helix</keyword>
<accession>A0A9D9DYD9</accession>
<feature type="transmembrane region" description="Helical" evidence="1">
    <location>
        <begin position="53"/>
        <end position="83"/>
    </location>
</feature>
<dbReference type="Proteomes" id="UP000823611">
    <property type="component" value="Unassembled WGS sequence"/>
</dbReference>
<feature type="transmembrane region" description="Helical" evidence="1">
    <location>
        <begin position="12"/>
        <end position="32"/>
    </location>
</feature>
<keyword evidence="1" id="KW-0472">Membrane</keyword>
<gene>
    <name evidence="2" type="ORF">IAC55_05505</name>
</gene>
<dbReference type="AlphaFoldDB" id="A0A9D9DYD9"/>
<dbReference type="Pfam" id="PF02681">
    <property type="entry name" value="DUF212"/>
    <property type="match status" value="1"/>
</dbReference>
<organism evidence="2 3">
    <name type="scientific">Candidatus Fimicola merdigallinarum</name>
    <dbReference type="NCBI Taxonomy" id="2840819"/>
    <lineage>
        <taxon>Bacteria</taxon>
        <taxon>Bacillati</taxon>
        <taxon>Bacillota</taxon>
        <taxon>Clostridia</taxon>
        <taxon>Lachnospirales</taxon>
        <taxon>Lachnospiraceae</taxon>
        <taxon>Lachnospiraceae incertae sedis</taxon>
        <taxon>Candidatus Fimicola</taxon>
    </lineage>
</organism>
<reference evidence="2" key="2">
    <citation type="journal article" date="2021" name="PeerJ">
        <title>Extensive microbial diversity within the chicken gut microbiome revealed by metagenomics and culture.</title>
        <authorList>
            <person name="Gilroy R."/>
            <person name="Ravi A."/>
            <person name="Getino M."/>
            <person name="Pursley I."/>
            <person name="Horton D.L."/>
            <person name="Alikhan N.F."/>
            <person name="Baker D."/>
            <person name="Gharbi K."/>
            <person name="Hall N."/>
            <person name="Watson M."/>
            <person name="Adriaenssens E.M."/>
            <person name="Foster-Nyarko E."/>
            <person name="Jarju S."/>
            <person name="Secka A."/>
            <person name="Antonio M."/>
            <person name="Oren A."/>
            <person name="Chaudhuri R.R."/>
            <person name="La Ragione R."/>
            <person name="Hildebrand F."/>
            <person name="Pallen M.J."/>
        </authorList>
    </citation>
    <scope>NUCLEOTIDE SEQUENCE</scope>
    <source>
        <strain evidence="2">F6-4510</strain>
    </source>
</reference>
<protein>
    <submittedName>
        <fullName evidence="2">Divergent PAP2 family protein</fullName>
    </submittedName>
</protein>
<dbReference type="PANTHER" id="PTHR31446:SF29">
    <property type="entry name" value="ACID PHOSPHATASE_VANADIUM-DEPENDENT HALOPEROXIDASE-RELATED PROTEIN"/>
    <property type="match status" value="1"/>
</dbReference>
<comment type="caution">
    <text evidence="2">The sequence shown here is derived from an EMBL/GenBank/DDBJ whole genome shotgun (WGS) entry which is preliminary data.</text>
</comment>
<dbReference type="EMBL" id="JADIMX010000106">
    <property type="protein sequence ID" value="MBO8434761.1"/>
    <property type="molecule type" value="Genomic_DNA"/>
</dbReference>